<accession>A0A3M7RXN1</accession>
<dbReference type="OrthoDB" id="4843387at2759"/>
<gene>
    <name evidence="1" type="ORF">BpHYR1_049234</name>
</gene>
<name>A0A3M7RXN1_BRAPC</name>
<comment type="caution">
    <text evidence="1">The sequence shown here is derived from an EMBL/GenBank/DDBJ whole genome shotgun (WGS) entry which is preliminary data.</text>
</comment>
<protein>
    <submittedName>
        <fullName evidence="1">Uncharacterized protein</fullName>
    </submittedName>
</protein>
<dbReference type="Proteomes" id="UP000276133">
    <property type="component" value="Unassembled WGS sequence"/>
</dbReference>
<evidence type="ECO:0000313" key="2">
    <source>
        <dbReference type="Proteomes" id="UP000276133"/>
    </source>
</evidence>
<keyword evidence="2" id="KW-1185">Reference proteome</keyword>
<reference evidence="1 2" key="1">
    <citation type="journal article" date="2018" name="Sci. Rep.">
        <title>Genomic signatures of local adaptation to the degree of environmental predictability in rotifers.</title>
        <authorList>
            <person name="Franch-Gras L."/>
            <person name="Hahn C."/>
            <person name="Garcia-Roger E.M."/>
            <person name="Carmona M.J."/>
            <person name="Serra M."/>
            <person name="Gomez A."/>
        </authorList>
    </citation>
    <scope>NUCLEOTIDE SEQUENCE [LARGE SCALE GENOMIC DNA]</scope>
    <source>
        <strain evidence="1">HYR1</strain>
    </source>
</reference>
<proteinExistence type="predicted"/>
<evidence type="ECO:0000313" key="1">
    <source>
        <dbReference type="EMBL" id="RNA28077.1"/>
    </source>
</evidence>
<organism evidence="1 2">
    <name type="scientific">Brachionus plicatilis</name>
    <name type="common">Marine rotifer</name>
    <name type="synonym">Brachionus muelleri</name>
    <dbReference type="NCBI Taxonomy" id="10195"/>
    <lineage>
        <taxon>Eukaryota</taxon>
        <taxon>Metazoa</taxon>
        <taxon>Spiralia</taxon>
        <taxon>Gnathifera</taxon>
        <taxon>Rotifera</taxon>
        <taxon>Eurotatoria</taxon>
        <taxon>Monogononta</taxon>
        <taxon>Pseudotrocha</taxon>
        <taxon>Ploima</taxon>
        <taxon>Brachionidae</taxon>
        <taxon>Brachionus</taxon>
    </lineage>
</organism>
<dbReference type="AlphaFoldDB" id="A0A3M7RXN1"/>
<sequence length="76" mass="8768">MIYLISKYEGKLNIWAGISFKGATNVAASNYDLDFKLYQDNDPKHRSLLCTTFLNVNNIVWVIKVVKERNGDWSNL</sequence>
<dbReference type="EMBL" id="REGN01002441">
    <property type="protein sequence ID" value="RNA28077.1"/>
    <property type="molecule type" value="Genomic_DNA"/>
</dbReference>